<feature type="site" description="Interaction with DNA" evidence="10">
    <location>
        <position position="36"/>
    </location>
</feature>
<dbReference type="InterPro" id="IPR028612">
    <property type="entry name" value="Topoisom_1_IA"/>
</dbReference>
<dbReference type="InterPro" id="IPR013497">
    <property type="entry name" value="Topo_IA_cen"/>
</dbReference>
<dbReference type="InterPro" id="IPR023406">
    <property type="entry name" value="Topo_IA_AS"/>
</dbReference>
<dbReference type="InterPro" id="IPR013824">
    <property type="entry name" value="Topo_IA_cen_sub1"/>
</dbReference>
<comment type="similarity">
    <text evidence="2 10">Belongs to the type IA topoisomerase family.</text>
</comment>
<dbReference type="GO" id="GO:0003917">
    <property type="term" value="F:DNA topoisomerase type I (single strand cut, ATP-independent) activity"/>
    <property type="evidence" value="ECO:0007669"/>
    <property type="project" value="UniProtKB-EC"/>
</dbReference>
<keyword evidence="9 10" id="KW-0413">Isomerase</keyword>
<dbReference type="CDD" id="cd03363">
    <property type="entry name" value="TOPRIM_TopoIA_TopoI"/>
    <property type="match status" value="1"/>
</dbReference>
<feature type="site" description="Interaction with DNA" evidence="10">
    <location>
        <position position="160"/>
    </location>
</feature>
<comment type="subunit">
    <text evidence="10">Monomer.</text>
</comment>
<feature type="site" description="Interaction with DNA" evidence="10">
    <location>
        <position position="153"/>
    </location>
</feature>
<evidence type="ECO:0000256" key="11">
    <source>
        <dbReference type="SAM" id="MobiDB-lite"/>
    </source>
</evidence>
<evidence type="ECO:0000313" key="15">
    <source>
        <dbReference type="Proteomes" id="UP001484239"/>
    </source>
</evidence>
<dbReference type="EMBL" id="JBBHLI010000016">
    <property type="protein sequence ID" value="MEK9502875.1"/>
    <property type="molecule type" value="Genomic_DNA"/>
</dbReference>
<dbReference type="InterPro" id="IPR023405">
    <property type="entry name" value="Topo_IA_core_domain"/>
</dbReference>
<dbReference type="PANTHER" id="PTHR42785:SF1">
    <property type="entry name" value="DNA TOPOISOMERASE"/>
    <property type="match status" value="1"/>
</dbReference>
<dbReference type="InterPro" id="IPR006171">
    <property type="entry name" value="TOPRIM_dom"/>
</dbReference>
<evidence type="ECO:0000256" key="9">
    <source>
        <dbReference type="ARBA" id="ARBA00023235"/>
    </source>
</evidence>
<dbReference type="PROSITE" id="PS00396">
    <property type="entry name" value="TOPO_IA_1"/>
    <property type="match status" value="1"/>
</dbReference>
<dbReference type="InterPro" id="IPR013826">
    <property type="entry name" value="Topo_IA_cen_sub3"/>
</dbReference>
<dbReference type="EC" id="5.6.2.1" evidence="10"/>
<evidence type="ECO:0000256" key="10">
    <source>
        <dbReference type="HAMAP-Rule" id="MF_00952"/>
    </source>
</evidence>
<gene>
    <name evidence="10 14" type="primary">topA</name>
    <name evidence="14" type="ORF">WI372_17905</name>
</gene>
<keyword evidence="6" id="KW-0460">Magnesium</keyword>
<dbReference type="InterPro" id="IPR034149">
    <property type="entry name" value="TOPRIM_TopoI"/>
</dbReference>
<dbReference type="InterPro" id="IPR013498">
    <property type="entry name" value="Topo_IA_Znf"/>
</dbReference>
<sequence>MPPSTRHLVIVESPAKARTIGRYLGTGYDVAASVGHVMDLPRRELGVDLEHGFEPEYVVIRGKGKVIKDLKSRAKKADRIVLATDPDREGEAIAGHVAFQLGYDKQPDRFERVEFREVTRDAVRAALAQPGRLDVRKIEAQQARRILDRLVGYRVSPFLWKPIRPGLSAGRVQTVALRLICEREAEIRAFEAEEYWSITAHLKADDQAFEAKLHKIDGRSFRLPDEAAAADAVSDIDGVPFEATDVKRRERRKNPAAPFTTSTLQQEAAKRLRFSARRTMSTAQRLYEGVELGGRGAVGLITYMRTDSTRVSAGAVDSARAWVQGEFGARYLPKGPRLYGGKQQKGAQEAHEAIRPTDPTIHPREAARFLESDAARLYELIWLRFVASQMSPAVYDTTTVDFALKGASGRMWLYRATGSVVKFDGFTRLYLEAREEGDHRRLDDLEPLPDLSRGQRAERTALEPKQHFTQPPPRFSEASLVKELEALGIGRPSTYAAIISTLVDRDYVILEKRRFEPTDLGEVVSKLLVKVFPDIFDVAFTSRMEGELDRVEEGEVGWRELLGDFYPRLEQRLAQGSEVSDEVLREILEAKGETCDACGRPMVVKFNKRGSFLGCSGYPECSTTRSLGESVDEALGTDPGSGLEVRVKVGPYGPYVERAPAASGEKPHRVSLPDGLEPESVTLEVALRYLSLPRTLGADPKTKTPVVTALGRYGPYVKRGKTFANLKNHEQMFTIELPEALALIKAKEESGGRRVIRELGAHTESGAPVQVLDGRYGPYVTDGSTNANVPKTMDPEEIDLETAVDLLAKRALRGRSKGRGRGGARKGGGRRGKGG</sequence>
<reference evidence="14 15" key="1">
    <citation type="submission" date="2024-02" db="EMBL/GenBank/DDBJ databases">
        <title>A novel Gemmatimonadota bacterium.</title>
        <authorList>
            <person name="Du Z.-J."/>
            <person name="Ye Y.-Q."/>
        </authorList>
    </citation>
    <scope>NUCLEOTIDE SEQUENCE [LARGE SCALE GENOMIC DNA]</scope>
    <source>
        <strain evidence="14 15">DH-20</strain>
    </source>
</reference>
<dbReference type="InterPro" id="IPR005733">
    <property type="entry name" value="TopoI_bac-type"/>
</dbReference>
<keyword evidence="8 10" id="KW-0238">DNA-binding</keyword>
<dbReference type="Gene3D" id="1.10.460.10">
    <property type="entry name" value="Topoisomerase I, domain 2"/>
    <property type="match status" value="1"/>
</dbReference>
<feature type="domain" description="Topo IA-type catalytic" evidence="13">
    <location>
        <begin position="134"/>
        <end position="573"/>
    </location>
</feature>
<dbReference type="PRINTS" id="PR00417">
    <property type="entry name" value="PRTPISMRASEI"/>
</dbReference>
<dbReference type="Pfam" id="PF13368">
    <property type="entry name" value="Toprim_C_rpt"/>
    <property type="match status" value="2"/>
</dbReference>
<evidence type="ECO:0000256" key="6">
    <source>
        <dbReference type="ARBA" id="ARBA00022842"/>
    </source>
</evidence>
<evidence type="ECO:0000256" key="4">
    <source>
        <dbReference type="ARBA" id="ARBA00022771"/>
    </source>
</evidence>
<feature type="site" description="Interaction with DNA" evidence="10">
    <location>
        <position position="505"/>
    </location>
</feature>
<dbReference type="InterPro" id="IPR013825">
    <property type="entry name" value="Topo_IA_cen_sub2"/>
</dbReference>
<evidence type="ECO:0000259" key="13">
    <source>
        <dbReference type="PROSITE" id="PS52039"/>
    </source>
</evidence>
<dbReference type="SMART" id="SM00437">
    <property type="entry name" value="TOP1Ac"/>
    <property type="match status" value="1"/>
</dbReference>
<dbReference type="NCBIfam" id="TIGR01051">
    <property type="entry name" value="topA_bact"/>
    <property type="match status" value="1"/>
</dbReference>
<dbReference type="InterPro" id="IPR003601">
    <property type="entry name" value="Topo_IA_2"/>
</dbReference>
<feature type="site" description="Interaction with DNA" evidence="10">
    <location>
        <position position="305"/>
    </location>
</feature>
<dbReference type="InterPro" id="IPR025589">
    <property type="entry name" value="Toprim_C_rpt"/>
</dbReference>
<feature type="site" description="Interaction with DNA" evidence="10">
    <location>
        <position position="144"/>
    </location>
</feature>
<dbReference type="SMART" id="SM00436">
    <property type="entry name" value="TOP1Bc"/>
    <property type="match status" value="1"/>
</dbReference>
<keyword evidence="4" id="KW-0863">Zinc-finger</keyword>
<dbReference type="PANTHER" id="PTHR42785">
    <property type="entry name" value="DNA TOPOISOMERASE, TYPE IA, CORE"/>
    <property type="match status" value="1"/>
</dbReference>
<keyword evidence="15" id="KW-1185">Reference proteome</keyword>
<dbReference type="Pfam" id="PF01396">
    <property type="entry name" value="Zn_ribbon_Top1"/>
    <property type="match status" value="1"/>
</dbReference>
<organism evidence="14 15">
    <name type="scientific">Gaopeijia maritima</name>
    <dbReference type="NCBI Taxonomy" id="3119007"/>
    <lineage>
        <taxon>Bacteria</taxon>
        <taxon>Pseudomonadati</taxon>
        <taxon>Gemmatimonadota</taxon>
        <taxon>Longimicrobiia</taxon>
        <taxon>Gaopeijiales</taxon>
        <taxon>Gaopeijiaceae</taxon>
        <taxon>Gaopeijia</taxon>
    </lineage>
</organism>
<dbReference type="CDD" id="cd00186">
    <property type="entry name" value="TOP1Ac"/>
    <property type="match status" value="1"/>
</dbReference>
<feature type="active site" description="O-(5'-phospho-DNA)-tyrosine intermediate" evidence="10">
    <location>
        <position position="303"/>
    </location>
</feature>
<accession>A0ABU9EDN6</accession>
<dbReference type="Gene3D" id="3.40.50.140">
    <property type="match status" value="1"/>
</dbReference>
<keyword evidence="5" id="KW-0862">Zinc</keyword>
<dbReference type="Pfam" id="PF01751">
    <property type="entry name" value="Toprim"/>
    <property type="match status" value="1"/>
</dbReference>
<evidence type="ECO:0000256" key="7">
    <source>
        <dbReference type="ARBA" id="ARBA00023029"/>
    </source>
</evidence>
<evidence type="ECO:0000256" key="5">
    <source>
        <dbReference type="ARBA" id="ARBA00022833"/>
    </source>
</evidence>
<dbReference type="HAMAP" id="MF_00952">
    <property type="entry name" value="Topoisom_1_prok"/>
    <property type="match status" value="1"/>
</dbReference>
<dbReference type="InterPro" id="IPR003602">
    <property type="entry name" value="Topo_IA_DNA-bd_dom"/>
</dbReference>
<evidence type="ECO:0000256" key="1">
    <source>
        <dbReference type="ARBA" id="ARBA00000213"/>
    </source>
</evidence>
<feature type="site" description="Interaction with DNA" evidence="10">
    <location>
        <position position="148"/>
    </location>
</feature>
<keyword evidence="3" id="KW-0479">Metal-binding</keyword>
<keyword evidence="7 10" id="KW-0799">Topoisomerase</keyword>
<dbReference type="PROSITE" id="PS50880">
    <property type="entry name" value="TOPRIM"/>
    <property type="match status" value="1"/>
</dbReference>
<dbReference type="PROSITE" id="PS52039">
    <property type="entry name" value="TOPO_IA_2"/>
    <property type="match status" value="1"/>
</dbReference>
<evidence type="ECO:0000256" key="2">
    <source>
        <dbReference type="ARBA" id="ARBA00009446"/>
    </source>
</evidence>
<evidence type="ECO:0000256" key="8">
    <source>
        <dbReference type="ARBA" id="ARBA00023125"/>
    </source>
</evidence>
<dbReference type="RefSeq" id="WP_405281766.1">
    <property type="nucleotide sequence ID" value="NZ_CP144380.1"/>
</dbReference>
<dbReference type="Gene3D" id="3.30.65.10">
    <property type="entry name" value="Bacterial Topoisomerase I, domain 1"/>
    <property type="match status" value="1"/>
</dbReference>
<feature type="region of interest" description="Interaction with DNA" evidence="10">
    <location>
        <begin position="168"/>
        <end position="173"/>
    </location>
</feature>
<evidence type="ECO:0000259" key="12">
    <source>
        <dbReference type="PROSITE" id="PS50880"/>
    </source>
</evidence>
<dbReference type="InterPro" id="IPR000380">
    <property type="entry name" value="Topo_IA"/>
</dbReference>
<feature type="site" description="Interaction with DNA" evidence="10">
    <location>
        <position position="145"/>
    </location>
</feature>
<dbReference type="Gene3D" id="2.70.20.10">
    <property type="entry name" value="Topoisomerase I, domain 3"/>
    <property type="match status" value="1"/>
</dbReference>
<dbReference type="Gene3D" id="1.10.290.10">
    <property type="entry name" value="Topoisomerase I, domain 4"/>
    <property type="match status" value="1"/>
</dbReference>
<comment type="caution">
    <text evidence="14">The sequence shown here is derived from an EMBL/GenBank/DDBJ whole genome shotgun (WGS) entry which is preliminary data.</text>
</comment>
<proteinExistence type="inferred from homology"/>
<evidence type="ECO:0000313" key="14">
    <source>
        <dbReference type="EMBL" id="MEK9502875.1"/>
    </source>
</evidence>
<dbReference type="SMART" id="SM00493">
    <property type="entry name" value="TOPRIM"/>
    <property type="match status" value="1"/>
</dbReference>
<dbReference type="Proteomes" id="UP001484239">
    <property type="component" value="Unassembled WGS sequence"/>
</dbReference>
<comment type="function">
    <text evidence="10">Releases the supercoiling and torsional tension of DNA, which is introduced during the DNA replication and transcription, by transiently cleaving and rejoining one strand of the DNA duplex. Introduces a single-strand break via transesterification at a target site in duplex DNA. The scissile phosphodiester is attacked by the catalytic tyrosine of the enzyme, resulting in the formation of a DNA-(5'-phosphotyrosyl)-enzyme intermediate and the expulsion of a 3'-OH DNA strand. The free DNA strand then undergoes passage around the unbroken strand, thus removing DNA supercoils. Finally, in the religation step, the DNA 3'-OH attacks the covalent intermediate to expel the active-site tyrosine and restore the DNA phosphodiester backbone.</text>
</comment>
<dbReference type="Pfam" id="PF01131">
    <property type="entry name" value="Topoisom_bac"/>
    <property type="match status" value="1"/>
</dbReference>
<dbReference type="SUPFAM" id="SSF57783">
    <property type="entry name" value="Zinc beta-ribbon"/>
    <property type="match status" value="1"/>
</dbReference>
<dbReference type="SUPFAM" id="SSF56712">
    <property type="entry name" value="Prokaryotic type I DNA topoisomerase"/>
    <property type="match status" value="1"/>
</dbReference>
<protein>
    <recommendedName>
        <fullName evidence="10">DNA topoisomerase 1</fullName>
        <ecNumber evidence="10">5.6.2.1</ecNumber>
    </recommendedName>
    <alternativeName>
        <fullName evidence="10">DNA topoisomerase I</fullName>
    </alternativeName>
</protein>
<feature type="domain" description="Toprim" evidence="12">
    <location>
        <begin position="6"/>
        <end position="118"/>
    </location>
</feature>
<evidence type="ECO:0000256" key="3">
    <source>
        <dbReference type="ARBA" id="ARBA00022723"/>
    </source>
</evidence>
<name>A0ABU9EDN6_9BACT</name>
<comment type="catalytic activity">
    <reaction evidence="1 10">
        <text>ATP-independent breakage of single-stranded DNA, followed by passage and rejoining.</text>
        <dbReference type="EC" id="5.6.2.1"/>
    </reaction>
</comment>
<feature type="region of interest" description="Disordered" evidence="11">
    <location>
        <begin position="811"/>
        <end position="835"/>
    </location>
</feature>